<organism evidence="2 3">
    <name type="scientific">Polaribacter aestuariivivens</name>
    <dbReference type="NCBI Taxonomy" id="2304626"/>
    <lineage>
        <taxon>Bacteria</taxon>
        <taxon>Pseudomonadati</taxon>
        <taxon>Bacteroidota</taxon>
        <taxon>Flavobacteriia</taxon>
        <taxon>Flavobacteriales</taxon>
        <taxon>Flavobacteriaceae</taxon>
    </lineage>
</organism>
<dbReference type="RefSeq" id="WP_138534495.1">
    <property type="nucleotide sequence ID" value="NZ_VANR01000001.1"/>
</dbReference>
<dbReference type="Proteomes" id="UP000307140">
    <property type="component" value="Unassembled WGS sequence"/>
</dbReference>
<dbReference type="EMBL" id="VANR01000001">
    <property type="protein sequence ID" value="TMM32283.1"/>
    <property type="molecule type" value="Genomic_DNA"/>
</dbReference>
<dbReference type="PANTHER" id="PTHR45625">
    <property type="entry name" value="PEPTIDYL-PROLYL CIS-TRANS ISOMERASE-RELATED"/>
    <property type="match status" value="1"/>
</dbReference>
<dbReference type="Pfam" id="PF00160">
    <property type="entry name" value="Pro_isomerase"/>
    <property type="match status" value="1"/>
</dbReference>
<dbReference type="OrthoDB" id="9807797at2"/>
<dbReference type="GO" id="GO:0003755">
    <property type="term" value="F:peptidyl-prolyl cis-trans isomerase activity"/>
    <property type="evidence" value="ECO:0007669"/>
    <property type="project" value="InterPro"/>
</dbReference>
<dbReference type="InterPro" id="IPR029000">
    <property type="entry name" value="Cyclophilin-like_dom_sf"/>
</dbReference>
<accession>A0A5S3NAR7</accession>
<gene>
    <name evidence="2" type="ORF">FDT66_02125</name>
</gene>
<dbReference type="SUPFAM" id="SSF50891">
    <property type="entry name" value="Cyclophilin-like"/>
    <property type="match status" value="1"/>
</dbReference>
<proteinExistence type="predicted"/>
<evidence type="ECO:0000313" key="2">
    <source>
        <dbReference type="EMBL" id="TMM32283.1"/>
    </source>
</evidence>
<keyword evidence="3" id="KW-1185">Reference proteome</keyword>
<dbReference type="InterPro" id="IPR002130">
    <property type="entry name" value="Cyclophilin-type_PPIase_dom"/>
</dbReference>
<comment type="caution">
    <text evidence="2">The sequence shown here is derived from an EMBL/GenBank/DDBJ whole genome shotgun (WGS) entry which is preliminary data.</text>
</comment>
<evidence type="ECO:0000313" key="3">
    <source>
        <dbReference type="Proteomes" id="UP000307140"/>
    </source>
</evidence>
<dbReference type="PROSITE" id="PS50072">
    <property type="entry name" value="CSA_PPIASE_2"/>
    <property type="match status" value="1"/>
</dbReference>
<reference evidence="2 3" key="1">
    <citation type="submission" date="2019-05" db="EMBL/GenBank/DDBJ databases">
        <title>Polaribacter aestuariivivens sp. nov., isolated from a tidal flat.</title>
        <authorList>
            <person name="Yoon J.-H."/>
        </authorList>
    </citation>
    <scope>NUCLEOTIDE SEQUENCE [LARGE SCALE GENOMIC DNA]</scope>
    <source>
        <strain evidence="2 3">DBTF-3</strain>
    </source>
</reference>
<sequence length="209" mass="23970">MRNKLILLASIVLFASCATKKFKAKWLDKKAPETFKARFETTQGNFDIEATREWSPKGVDRLYQLIKYGYYKDVAIYRVVPNFVAQFGIHNDSLINKSWQKGIEDEPVIRKNDSMTLAFARGGVNTRSNQIFINLKENHRLDKLAYSGVTGFPVIAKVISGQENILKFYDGYGDKLGRQQGKINQLGNAFLKENYPKVDYILKAYIIKK</sequence>
<dbReference type="PROSITE" id="PS51257">
    <property type="entry name" value="PROKAR_LIPOPROTEIN"/>
    <property type="match status" value="1"/>
</dbReference>
<evidence type="ECO:0000259" key="1">
    <source>
        <dbReference type="PROSITE" id="PS50072"/>
    </source>
</evidence>
<protein>
    <submittedName>
        <fullName evidence="2">Peptidylprolyl isomerase</fullName>
    </submittedName>
</protein>
<feature type="domain" description="PPIase cyclophilin-type" evidence="1">
    <location>
        <begin position="44"/>
        <end position="165"/>
    </location>
</feature>
<keyword evidence="2" id="KW-0413">Isomerase</keyword>
<dbReference type="Gene3D" id="2.40.100.10">
    <property type="entry name" value="Cyclophilin-like"/>
    <property type="match status" value="1"/>
</dbReference>
<dbReference type="InterPro" id="IPR044666">
    <property type="entry name" value="Cyclophilin_A-like"/>
</dbReference>
<dbReference type="PANTHER" id="PTHR45625:SF6">
    <property type="entry name" value="SPLICEOSOME-ASSOCIATED PROTEIN CWC27 HOMOLOG"/>
    <property type="match status" value="1"/>
</dbReference>
<name>A0A5S3NAR7_9FLAO</name>
<dbReference type="AlphaFoldDB" id="A0A5S3NAR7"/>